<proteinExistence type="predicted"/>
<name>A0A5B7G6R5_PORTR</name>
<dbReference type="AlphaFoldDB" id="A0A5B7G6R5"/>
<comment type="caution">
    <text evidence="1">The sequence shown here is derived from an EMBL/GenBank/DDBJ whole genome shotgun (WGS) entry which is preliminary data.</text>
</comment>
<gene>
    <name evidence="1" type="ORF">E2C01_047146</name>
</gene>
<sequence>MTLLRTSRVSRPLCLTASSCCLWSAILMRQLRTNESALGNIHRPFLSVALMLTLRSLVQTASLGIEARRGTEFLYRWNLVTRCAWWCLSASAQSLENDVLVAKGEGGS</sequence>
<dbReference type="EMBL" id="VSRR010011494">
    <property type="protein sequence ID" value="MPC53257.1"/>
    <property type="molecule type" value="Genomic_DNA"/>
</dbReference>
<keyword evidence="2" id="KW-1185">Reference proteome</keyword>
<dbReference type="Proteomes" id="UP000324222">
    <property type="component" value="Unassembled WGS sequence"/>
</dbReference>
<organism evidence="1 2">
    <name type="scientific">Portunus trituberculatus</name>
    <name type="common">Swimming crab</name>
    <name type="synonym">Neptunus trituberculatus</name>
    <dbReference type="NCBI Taxonomy" id="210409"/>
    <lineage>
        <taxon>Eukaryota</taxon>
        <taxon>Metazoa</taxon>
        <taxon>Ecdysozoa</taxon>
        <taxon>Arthropoda</taxon>
        <taxon>Crustacea</taxon>
        <taxon>Multicrustacea</taxon>
        <taxon>Malacostraca</taxon>
        <taxon>Eumalacostraca</taxon>
        <taxon>Eucarida</taxon>
        <taxon>Decapoda</taxon>
        <taxon>Pleocyemata</taxon>
        <taxon>Brachyura</taxon>
        <taxon>Eubrachyura</taxon>
        <taxon>Portunoidea</taxon>
        <taxon>Portunidae</taxon>
        <taxon>Portuninae</taxon>
        <taxon>Portunus</taxon>
    </lineage>
</organism>
<reference evidence="1 2" key="1">
    <citation type="submission" date="2019-05" db="EMBL/GenBank/DDBJ databases">
        <title>Another draft genome of Portunus trituberculatus and its Hox gene families provides insights of decapod evolution.</title>
        <authorList>
            <person name="Jeong J.-H."/>
            <person name="Song I."/>
            <person name="Kim S."/>
            <person name="Choi T."/>
            <person name="Kim D."/>
            <person name="Ryu S."/>
            <person name="Kim W."/>
        </authorList>
    </citation>
    <scope>NUCLEOTIDE SEQUENCE [LARGE SCALE GENOMIC DNA]</scope>
    <source>
        <tissue evidence="1">Muscle</tissue>
    </source>
</reference>
<evidence type="ECO:0000313" key="1">
    <source>
        <dbReference type="EMBL" id="MPC53257.1"/>
    </source>
</evidence>
<accession>A0A5B7G6R5</accession>
<protein>
    <submittedName>
        <fullName evidence="1">Uncharacterized protein</fullName>
    </submittedName>
</protein>
<evidence type="ECO:0000313" key="2">
    <source>
        <dbReference type="Proteomes" id="UP000324222"/>
    </source>
</evidence>